<evidence type="ECO:0000313" key="3">
    <source>
        <dbReference type="EMBL" id="SNR27798.1"/>
    </source>
</evidence>
<sequence length="126" mass="13847">MTRVNESQKPTGMAEQRHESEDDACDAQRSRSSASWARPGPLAWLVQLPVRLYRLLIGPLLPPSCRFYPSCSAYALDALARHGAVKGSVMTLCRLGRCGPWHPGGLDPVPDRFSVRAQRSGSSIEE</sequence>
<dbReference type="SMART" id="SM01234">
    <property type="entry name" value="Haemolytic"/>
    <property type="match status" value="1"/>
</dbReference>
<feature type="compositionally biased region" description="Polar residues" evidence="2">
    <location>
        <begin position="1"/>
        <end position="10"/>
    </location>
</feature>
<dbReference type="NCBIfam" id="TIGR00278">
    <property type="entry name" value="membrane protein insertion efficiency factor YidD"/>
    <property type="match status" value="1"/>
</dbReference>
<accession>A0A238V0N4</accession>
<dbReference type="InterPro" id="IPR002696">
    <property type="entry name" value="Membr_insert_effic_factor_YidD"/>
</dbReference>
<reference evidence="3 4" key="1">
    <citation type="submission" date="2017-06" db="EMBL/GenBank/DDBJ databases">
        <authorList>
            <person name="Kim H.J."/>
            <person name="Triplett B.A."/>
        </authorList>
    </citation>
    <scope>NUCLEOTIDE SEQUENCE [LARGE SCALE GENOMIC DNA]</scope>
    <source>
        <strain evidence="3 4">DSM 45207</strain>
    </source>
</reference>
<dbReference type="EMBL" id="FZNW01000001">
    <property type="protein sequence ID" value="SNR27798.1"/>
    <property type="molecule type" value="Genomic_DNA"/>
</dbReference>
<dbReference type="Pfam" id="PF01809">
    <property type="entry name" value="YidD"/>
    <property type="match status" value="1"/>
</dbReference>
<protein>
    <recommendedName>
        <fullName evidence="1">Putative membrane protein insertion efficiency factor</fullName>
    </recommendedName>
</protein>
<keyword evidence="1" id="KW-1003">Cell membrane</keyword>
<dbReference type="PANTHER" id="PTHR33383:SF1">
    <property type="entry name" value="MEMBRANE PROTEIN INSERTION EFFICIENCY FACTOR-RELATED"/>
    <property type="match status" value="1"/>
</dbReference>
<comment type="similarity">
    <text evidence="1">Belongs to the UPF0161 family.</text>
</comment>
<evidence type="ECO:0000313" key="4">
    <source>
        <dbReference type="Proteomes" id="UP000198348"/>
    </source>
</evidence>
<comment type="function">
    <text evidence="1">Could be involved in insertion of integral membrane proteins into the membrane.</text>
</comment>
<dbReference type="PANTHER" id="PTHR33383">
    <property type="entry name" value="MEMBRANE PROTEIN INSERTION EFFICIENCY FACTOR-RELATED"/>
    <property type="match status" value="1"/>
</dbReference>
<feature type="region of interest" description="Disordered" evidence="2">
    <location>
        <begin position="1"/>
        <end position="36"/>
    </location>
</feature>
<evidence type="ECO:0000256" key="1">
    <source>
        <dbReference type="HAMAP-Rule" id="MF_00386"/>
    </source>
</evidence>
<evidence type="ECO:0000256" key="2">
    <source>
        <dbReference type="SAM" id="MobiDB-lite"/>
    </source>
</evidence>
<dbReference type="HAMAP" id="MF_00386">
    <property type="entry name" value="UPF0161_YidD"/>
    <property type="match status" value="1"/>
</dbReference>
<comment type="subcellular location">
    <subcellularLocation>
        <location evidence="1">Cell membrane</location>
        <topology evidence="1">Peripheral membrane protein</topology>
        <orientation evidence="1">Cytoplasmic side</orientation>
    </subcellularLocation>
</comment>
<dbReference type="GO" id="GO:0005886">
    <property type="term" value="C:plasma membrane"/>
    <property type="evidence" value="ECO:0007669"/>
    <property type="project" value="UniProtKB-SubCell"/>
</dbReference>
<keyword evidence="4" id="KW-1185">Reference proteome</keyword>
<dbReference type="AlphaFoldDB" id="A0A238V0N4"/>
<organism evidence="3 4">
    <name type="scientific">Haloechinothrix alba</name>
    <dbReference type="NCBI Taxonomy" id="664784"/>
    <lineage>
        <taxon>Bacteria</taxon>
        <taxon>Bacillati</taxon>
        <taxon>Actinomycetota</taxon>
        <taxon>Actinomycetes</taxon>
        <taxon>Pseudonocardiales</taxon>
        <taxon>Pseudonocardiaceae</taxon>
        <taxon>Haloechinothrix</taxon>
    </lineage>
</organism>
<dbReference type="Proteomes" id="UP000198348">
    <property type="component" value="Unassembled WGS sequence"/>
</dbReference>
<gene>
    <name evidence="3" type="ORF">SAMN06265360_101121</name>
</gene>
<name>A0A238V0N4_9PSEU</name>
<keyword evidence="1" id="KW-0472">Membrane</keyword>
<proteinExistence type="inferred from homology"/>